<comment type="similarity">
    <text evidence="2">Belongs to the ISY1 family.</text>
</comment>
<dbReference type="GO" id="GO:0000350">
    <property type="term" value="P:generation of catalytic spliceosome for second transesterification step"/>
    <property type="evidence" value="ECO:0007669"/>
    <property type="project" value="InterPro"/>
</dbReference>
<keyword evidence="3" id="KW-0539">Nucleus</keyword>
<dbReference type="Gene3D" id="1.10.287.660">
    <property type="entry name" value="Helix hairpin bin"/>
    <property type="match status" value="1"/>
</dbReference>
<proteinExistence type="inferred from homology"/>
<keyword evidence="5" id="KW-1185">Reference proteome</keyword>
<dbReference type="PANTHER" id="PTHR13021">
    <property type="entry name" value="PRE-MRNA-SPLICING FACTOR ISY1"/>
    <property type="match status" value="1"/>
</dbReference>
<dbReference type="Proteomes" id="UP000291116">
    <property type="component" value="Unassembled WGS sequence"/>
</dbReference>
<dbReference type="InterPro" id="IPR009360">
    <property type="entry name" value="Isy1"/>
</dbReference>
<comment type="subcellular location">
    <subcellularLocation>
        <location evidence="1">Nucleus</location>
    </subcellularLocation>
</comment>
<dbReference type="SUPFAM" id="SSF140102">
    <property type="entry name" value="ISY1 domain-like"/>
    <property type="match status" value="1"/>
</dbReference>
<gene>
    <name evidence="4" type="ORF">PSNMU_V1.4_AUG-EV-PASAV3_0119000</name>
</gene>
<dbReference type="AlphaFoldDB" id="A0A448ZRX3"/>
<dbReference type="GO" id="GO:0005634">
    <property type="term" value="C:nucleus"/>
    <property type="evidence" value="ECO:0007669"/>
    <property type="project" value="UniProtKB-SubCell"/>
</dbReference>
<dbReference type="OrthoDB" id="1739576at2759"/>
<dbReference type="InterPro" id="IPR029012">
    <property type="entry name" value="Helix_hairpin_bin_sf"/>
</dbReference>
<evidence type="ECO:0000256" key="3">
    <source>
        <dbReference type="ARBA" id="ARBA00023242"/>
    </source>
</evidence>
<sequence length="261" mass="30123">MARPAEKARAMLNKWVKMREEGNATPSVRGARPKLASECEHLGDAEFYRTQINKEITGMIAKIQNPALGEHTIRDLNDEINRKFREKHHWNKRIFQLSNGTIDYNKRERSARIEEGDVQFLAVTNNGRKHGPTYRYFGAAKDLPGVKELLEQQQEKMRAMNRKKRGPHEIYKHVGVGYFGWRDEEDGVLLELEEDAFRNHKRNKQQKTDANGTGGPAVQVTEVDLDRLLEKDYLADVPSQEEMKQIILAEKKKALLARFSV</sequence>
<name>A0A448ZRX3_9STRA</name>
<evidence type="ECO:0008006" key="6">
    <source>
        <dbReference type="Google" id="ProtNLM"/>
    </source>
</evidence>
<organism evidence="4 5">
    <name type="scientific">Pseudo-nitzschia multistriata</name>
    <dbReference type="NCBI Taxonomy" id="183589"/>
    <lineage>
        <taxon>Eukaryota</taxon>
        <taxon>Sar</taxon>
        <taxon>Stramenopiles</taxon>
        <taxon>Ochrophyta</taxon>
        <taxon>Bacillariophyta</taxon>
        <taxon>Bacillariophyceae</taxon>
        <taxon>Bacillariophycidae</taxon>
        <taxon>Bacillariales</taxon>
        <taxon>Bacillariaceae</taxon>
        <taxon>Pseudo-nitzschia</taxon>
    </lineage>
</organism>
<evidence type="ECO:0000313" key="5">
    <source>
        <dbReference type="Proteomes" id="UP000291116"/>
    </source>
</evidence>
<evidence type="ECO:0000256" key="1">
    <source>
        <dbReference type="ARBA" id="ARBA00004123"/>
    </source>
</evidence>
<dbReference type="InterPro" id="IPR037200">
    <property type="entry name" value="Isy1_sf"/>
</dbReference>
<evidence type="ECO:0000256" key="2">
    <source>
        <dbReference type="ARBA" id="ARBA00007002"/>
    </source>
</evidence>
<dbReference type="EMBL" id="CAACVS010000663">
    <property type="protein sequence ID" value="VEU44766.1"/>
    <property type="molecule type" value="Genomic_DNA"/>
</dbReference>
<accession>A0A448ZRX3</accession>
<protein>
    <recommendedName>
        <fullName evidence="6">Pre-mRNA-splicing factor ISY1</fullName>
    </recommendedName>
</protein>
<evidence type="ECO:0000313" key="4">
    <source>
        <dbReference type="EMBL" id="VEU44766.1"/>
    </source>
</evidence>
<reference evidence="4 5" key="1">
    <citation type="submission" date="2019-01" db="EMBL/GenBank/DDBJ databases">
        <authorList>
            <person name="Ferrante I. M."/>
        </authorList>
    </citation>
    <scope>NUCLEOTIDE SEQUENCE [LARGE SCALE GENOMIC DNA]</scope>
    <source>
        <strain evidence="4 5">B856</strain>
    </source>
</reference>
<dbReference type="FunFam" id="1.10.287.660:FF:000001">
    <property type="entry name" value="pre-mRNA-splicing factor ISY1 homolog"/>
    <property type="match status" value="1"/>
</dbReference>
<dbReference type="Pfam" id="PF06246">
    <property type="entry name" value="Isy1"/>
    <property type="match status" value="1"/>
</dbReference>